<keyword evidence="2" id="KW-0349">Heme</keyword>
<dbReference type="InterPro" id="IPR034804">
    <property type="entry name" value="SQR/QFR_C/D"/>
</dbReference>
<evidence type="ECO:0000256" key="8">
    <source>
        <dbReference type="SAM" id="Phobius"/>
    </source>
</evidence>
<reference evidence="9 10" key="1">
    <citation type="submission" date="2018-03" db="EMBL/GenBank/DDBJ databases">
        <title>Genomic Encyclopedia of Archaeal and Bacterial Type Strains, Phase II (KMG-II): from individual species to whole genera.</title>
        <authorList>
            <person name="Goeker M."/>
        </authorList>
    </citation>
    <scope>NUCLEOTIDE SEQUENCE [LARGE SCALE GENOMIC DNA]</scope>
    <source>
        <strain evidence="9 10">DSM 45601</strain>
    </source>
</reference>
<evidence type="ECO:0000256" key="5">
    <source>
        <dbReference type="ARBA" id="ARBA00022989"/>
    </source>
</evidence>
<feature type="transmembrane region" description="Helical" evidence="8">
    <location>
        <begin position="199"/>
        <end position="222"/>
    </location>
</feature>
<comment type="caution">
    <text evidence="9">The sequence shown here is derived from an EMBL/GenBank/DDBJ whole genome shotgun (WGS) entry which is preliminary data.</text>
</comment>
<feature type="transmembrane region" description="Helical" evidence="8">
    <location>
        <begin position="157"/>
        <end position="178"/>
    </location>
</feature>
<dbReference type="NCBIfam" id="TIGR02046">
    <property type="entry name" value="sdhC_b558_fam"/>
    <property type="match status" value="1"/>
</dbReference>
<evidence type="ECO:0000256" key="4">
    <source>
        <dbReference type="ARBA" id="ARBA00022723"/>
    </source>
</evidence>
<dbReference type="CDD" id="cd03498">
    <property type="entry name" value="SQR_TypeB_2_TM"/>
    <property type="match status" value="1"/>
</dbReference>
<evidence type="ECO:0000256" key="3">
    <source>
        <dbReference type="ARBA" id="ARBA00022692"/>
    </source>
</evidence>
<keyword evidence="6" id="KW-0408">Iron</keyword>
<keyword evidence="4" id="KW-0479">Metal-binding</keyword>
<proteinExistence type="predicted"/>
<evidence type="ECO:0000313" key="9">
    <source>
        <dbReference type="EMBL" id="PRY01946.1"/>
    </source>
</evidence>
<keyword evidence="3 8" id="KW-0812">Transmembrane</keyword>
<gene>
    <name evidence="9" type="ORF">CLV72_101544</name>
</gene>
<dbReference type="Gene3D" id="1.20.1300.10">
    <property type="entry name" value="Fumarate reductase/succinate dehydrogenase, transmembrane subunit"/>
    <property type="match status" value="1"/>
</dbReference>
<dbReference type="Pfam" id="PF01127">
    <property type="entry name" value="Sdh_cyt"/>
    <property type="match status" value="1"/>
</dbReference>
<keyword evidence="5 8" id="KW-1133">Transmembrane helix</keyword>
<dbReference type="SUPFAM" id="SSF81343">
    <property type="entry name" value="Fumarate reductase respiratory complex transmembrane subunits"/>
    <property type="match status" value="1"/>
</dbReference>
<dbReference type="InterPro" id="IPR000701">
    <property type="entry name" value="SuccDH_FuR_B_TM-su"/>
</dbReference>
<dbReference type="InterPro" id="IPR011138">
    <property type="entry name" value="Cytochrome_b-558"/>
</dbReference>
<evidence type="ECO:0000256" key="2">
    <source>
        <dbReference type="ARBA" id="ARBA00022617"/>
    </source>
</evidence>
<dbReference type="GO" id="GO:0016020">
    <property type="term" value="C:membrane"/>
    <property type="evidence" value="ECO:0007669"/>
    <property type="project" value="UniProtKB-SubCell"/>
</dbReference>
<dbReference type="EMBL" id="PVZC01000001">
    <property type="protein sequence ID" value="PRY01946.1"/>
    <property type="molecule type" value="Genomic_DNA"/>
</dbReference>
<accession>A0A2T0QDB7</accession>
<keyword evidence="7 8" id="KW-0472">Membrane</keyword>
<comment type="subcellular location">
    <subcellularLocation>
        <location evidence="1">Membrane</location>
    </subcellularLocation>
</comment>
<organism evidence="9 10">
    <name type="scientific">Allonocardiopsis opalescens</name>
    <dbReference type="NCBI Taxonomy" id="1144618"/>
    <lineage>
        <taxon>Bacteria</taxon>
        <taxon>Bacillati</taxon>
        <taxon>Actinomycetota</taxon>
        <taxon>Actinomycetes</taxon>
        <taxon>Streptosporangiales</taxon>
        <taxon>Allonocardiopsis</taxon>
    </lineage>
</organism>
<dbReference type="Proteomes" id="UP000237846">
    <property type="component" value="Unassembled WGS sequence"/>
</dbReference>
<sequence>MIPTRYRSSVFLKAAMAVTGAVMVLFLIMHMVGNLKAFEGQESFDAYSHWLRVVGYPAVPEGGLLWAIRIALTVSVVVHIASATVLALRARRARPQRYQTRKRVRQSYASRTMRWGGVIIAVFVLYHILHLTVNVIAPGGASDSPYERLVNGFQQPLVAVFYIVSLLLVGLHLQHGLWSVFATLGASSGRREPLLRGGATALSVLLIAGFMLVPVSVMIGWVS</sequence>
<name>A0A2T0QDB7_9ACTN</name>
<feature type="transmembrane region" description="Helical" evidence="8">
    <location>
        <begin position="115"/>
        <end position="137"/>
    </location>
</feature>
<evidence type="ECO:0000256" key="6">
    <source>
        <dbReference type="ARBA" id="ARBA00023004"/>
    </source>
</evidence>
<feature type="transmembrane region" description="Helical" evidence="8">
    <location>
        <begin position="12"/>
        <end position="32"/>
    </location>
</feature>
<keyword evidence="10" id="KW-1185">Reference proteome</keyword>
<protein>
    <submittedName>
        <fullName evidence="9">Succinate dehydrogenase subunit C</fullName>
    </submittedName>
</protein>
<evidence type="ECO:0000256" key="1">
    <source>
        <dbReference type="ARBA" id="ARBA00004370"/>
    </source>
</evidence>
<feature type="transmembrane region" description="Helical" evidence="8">
    <location>
        <begin position="66"/>
        <end position="88"/>
    </location>
</feature>
<dbReference type="GO" id="GO:0046872">
    <property type="term" value="F:metal ion binding"/>
    <property type="evidence" value="ECO:0007669"/>
    <property type="project" value="UniProtKB-KW"/>
</dbReference>
<evidence type="ECO:0000256" key="7">
    <source>
        <dbReference type="ARBA" id="ARBA00023136"/>
    </source>
</evidence>
<dbReference type="AlphaFoldDB" id="A0A2T0QDB7"/>
<evidence type="ECO:0000313" key="10">
    <source>
        <dbReference type="Proteomes" id="UP000237846"/>
    </source>
</evidence>